<comment type="catalytic activity">
    <reaction evidence="11">
        <text>a quinone + NADH + H(+) = a quinol + NAD(+)</text>
        <dbReference type="Rhea" id="RHEA:46160"/>
        <dbReference type="ChEBI" id="CHEBI:15378"/>
        <dbReference type="ChEBI" id="CHEBI:24646"/>
        <dbReference type="ChEBI" id="CHEBI:57540"/>
        <dbReference type="ChEBI" id="CHEBI:57945"/>
        <dbReference type="ChEBI" id="CHEBI:132124"/>
        <dbReference type="EC" id="1.6.5.9"/>
    </reaction>
</comment>
<dbReference type="InterPro" id="IPR045024">
    <property type="entry name" value="NDH-2"/>
</dbReference>
<comment type="similarity">
    <text evidence="2">Belongs to the NADH dehydrogenase family.</text>
</comment>
<dbReference type="SUPFAM" id="SSF51905">
    <property type="entry name" value="FAD/NAD(P)-binding domain"/>
    <property type="match status" value="2"/>
</dbReference>
<dbReference type="InterPro" id="IPR054585">
    <property type="entry name" value="NDH2-like_C"/>
</dbReference>
<dbReference type="InterPro" id="IPR011992">
    <property type="entry name" value="EF-hand-dom_pair"/>
</dbReference>
<evidence type="ECO:0000256" key="1">
    <source>
        <dbReference type="ARBA" id="ARBA00004137"/>
    </source>
</evidence>
<keyword evidence="6" id="KW-0274">FAD</keyword>
<keyword evidence="5" id="KW-0999">Mitochondrion inner membrane</keyword>
<protein>
    <recommendedName>
        <fullName evidence="3">NADH:ubiquinone reductase (non-electrogenic)</fullName>
        <ecNumber evidence="3">1.6.5.9</ecNumber>
    </recommendedName>
</protein>
<evidence type="ECO:0000313" key="15">
    <source>
        <dbReference type="EMBL" id="KAK9839229.1"/>
    </source>
</evidence>
<evidence type="ECO:0000256" key="9">
    <source>
        <dbReference type="ARBA" id="ARBA00023002"/>
    </source>
</evidence>
<keyword evidence="10" id="KW-0520">NAD</keyword>
<keyword evidence="7" id="KW-0106">Calcium</keyword>
<feature type="domain" description="EF-hand" evidence="14">
    <location>
        <begin position="395"/>
        <end position="430"/>
    </location>
</feature>
<organism evidence="15 16">
    <name type="scientific">Elliptochloris bilobata</name>
    <dbReference type="NCBI Taxonomy" id="381761"/>
    <lineage>
        <taxon>Eukaryota</taxon>
        <taxon>Viridiplantae</taxon>
        <taxon>Chlorophyta</taxon>
        <taxon>core chlorophytes</taxon>
        <taxon>Trebouxiophyceae</taxon>
        <taxon>Trebouxiophyceae incertae sedis</taxon>
        <taxon>Elliptochloris clade</taxon>
        <taxon>Elliptochloris</taxon>
    </lineage>
</organism>
<feature type="region of interest" description="Disordered" evidence="13">
    <location>
        <begin position="38"/>
        <end position="62"/>
    </location>
</feature>
<comment type="caution">
    <text evidence="15">The sequence shown here is derived from an EMBL/GenBank/DDBJ whole genome shotgun (WGS) entry which is preliminary data.</text>
</comment>
<dbReference type="AlphaFoldDB" id="A0AAW1RZV6"/>
<comment type="catalytic activity">
    <reaction evidence="12">
        <text>a ubiquinone + NADH + H(+) = a ubiquinol + NAD(+)</text>
        <dbReference type="Rhea" id="RHEA:23152"/>
        <dbReference type="Rhea" id="RHEA-COMP:9565"/>
        <dbReference type="Rhea" id="RHEA-COMP:9566"/>
        <dbReference type="ChEBI" id="CHEBI:15378"/>
        <dbReference type="ChEBI" id="CHEBI:16389"/>
        <dbReference type="ChEBI" id="CHEBI:17976"/>
        <dbReference type="ChEBI" id="CHEBI:57540"/>
        <dbReference type="ChEBI" id="CHEBI:57945"/>
    </reaction>
</comment>
<keyword evidence="9" id="KW-0560">Oxidoreductase</keyword>
<evidence type="ECO:0000313" key="16">
    <source>
        <dbReference type="Proteomes" id="UP001445335"/>
    </source>
</evidence>
<dbReference type="GO" id="GO:0005509">
    <property type="term" value="F:calcium ion binding"/>
    <property type="evidence" value="ECO:0007669"/>
    <property type="project" value="InterPro"/>
</dbReference>
<evidence type="ECO:0000256" key="7">
    <source>
        <dbReference type="ARBA" id="ARBA00022837"/>
    </source>
</evidence>
<evidence type="ECO:0000256" key="8">
    <source>
        <dbReference type="ARBA" id="ARBA00022946"/>
    </source>
</evidence>
<sequence length="602" mass="66099">MMGALPRAQRCCTTGLQVTRVSRLPRAKRQAWNVCSTLTTERPPTTDTSEEKPAAPTKELPVYHSGTSKPRVVVLGSGWGAMSFLKSLPRDAAESIDLTLISPRNYFLYTPLLPAVATGTVEERSIVEPVRRVLKKKGKYFEAICNDIDPVERSLVACFPPEAGLDEACFKVPYDMLVLAVGSSNNTFGIKGVEDHCFFFRSITNANELRRRVSECFERAALPQSTSEERKKLLSFVVVGGGPTGVEVAAELHDMVRDDLVKVYPDLIKDVRIRVIELMDHVLSTYDRAISDYTANEFSRGAIELVLNSRVAGVRKGEVDVINTTTNTTEVIPFGACVWSTGVAMHPLIKKLQGKLPGGTQTHFRSIVTDEYLRVIGSEGTIFSIGDAATIAQGKALAKAKDLFWEADKDGNGVLSLGELRDMLRAHSREYSHFAEHARFLDGKYGASRWGGMVASAVSRGKKPVDAVVGELTEDTALEEDQFRDLLEKIDRGLRALPATAQVAKQQGEFLAALLGKGAVRQGSQIPADAKPFKYSHKGSLAYVGSDKAVMDVPTVGPIFGWGAGLMWKGFETYSQISFRNIFLVSLDWIRTKIFGRDISRV</sequence>
<name>A0AAW1RZV6_9CHLO</name>
<dbReference type="EMBL" id="JALJOU010000017">
    <property type="protein sequence ID" value="KAK9839229.1"/>
    <property type="molecule type" value="Genomic_DNA"/>
</dbReference>
<evidence type="ECO:0000256" key="2">
    <source>
        <dbReference type="ARBA" id="ARBA00005272"/>
    </source>
</evidence>
<dbReference type="PROSITE" id="PS00018">
    <property type="entry name" value="EF_HAND_1"/>
    <property type="match status" value="1"/>
</dbReference>
<evidence type="ECO:0000256" key="12">
    <source>
        <dbReference type="ARBA" id="ARBA00049010"/>
    </source>
</evidence>
<keyword evidence="5" id="KW-0496">Mitochondrion</keyword>
<dbReference type="InterPro" id="IPR023753">
    <property type="entry name" value="FAD/NAD-binding_dom"/>
</dbReference>
<keyword evidence="4" id="KW-0285">Flavoprotein</keyword>
<keyword evidence="5" id="KW-0472">Membrane</keyword>
<accession>A0AAW1RZV6</accession>
<dbReference type="InterPro" id="IPR036188">
    <property type="entry name" value="FAD/NAD-bd_sf"/>
</dbReference>
<evidence type="ECO:0000256" key="13">
    <source>
        <dbReference type="SAM" id="MobiDB-lite"/>
    </source>
</evidence>
<dbReference type="Pfam" id="PF07992">
    <property type="entry name" value="Pyr_redox_2"/>
    <property type="match status" value="1"/>
</dbReference>
<dbReference type="PANTHER" id="PTHR43706">
    <property type="entry name" value="NADH DEHYDROGENASE"/>
    <property type="match status" value="1"/>
</dbReference>
<reference evidence="15 16" key="1">
    <citation type="journal article" date="2024" name="Nat. Commun.">
        <title>Phylogenomics reveals the evolutionary origins of lichenization in chlorophyte algae.</title>
        <authorList>
            <person name="Puginier C."/>
            <person name="Libourel C."/>
            <person name="Otte J."/>
            <person name="Skaloud P."/>
            <person name="Haon M."/>
            <person name="Grisel S."/>
            <person name="Petersen M."/>
            <person name="Berrin J.G."/>
            <person name="Delaux P.M."/>
            <person name="Dal Grande F."/>
            <person name="Keller J."/>
        </authorList>
    </citation>
    <scope>NUCLEOTIDE SEQUENCE [LARGE SCALE GENOMIC DNA]</scope>
    <source>
        <strain evidence="15 16">SAG 245.80</strain>
    </source>
</reference>
<dbReference type="PANTHER" id="PTHR43706:SF47">
    <property type="entry name" value="EXTERNAL NADH-UBIQUINONE OXIDOREDUCTASE 1, MITOCHONDRIAL-RELATED"/>
    <property type="match status" value="1"/>
</dbReference>
<evidence type="ECO:0000256" key="3">
    <source>
        <dbReference type="ARBA" id="ARBA00012637"/>
    </source>
</evidence>
<evidence type="ECO:0000256" key="5">
    <source>
        <dbReference type="ARBA" id="ARBA00022792"/>
    </source>
</evidence>
<dbReference type="Pfam" id="PF22366">
    <property type="entry name" value="NDH2_C"/>
    <property type="match status" value="1"/>
</dbReference>
<feature type="compositionally biased region" description="Low complexity" evidence="13">
    <location>
        <begin position="38"/>
        <end position="47"/>
    </location>
</feature>
<evidence type="ECO:0000256" key="4">
    <source>
        <dbReference type="ARBA" id="ARBA00022630"/>
    </source>
</evidence>
<dbReference type="PROSITE" id="PS50222">
    <property type="entry name" value="EF_HAND_2"/>
    <property type="match status" value="1"/>
</dbReference>
<dbReference type="PRINTS" id="PR00368">
    <property type="entry name" value="FADPNR"/>
</dbReference>
<dbReference type="InterPro" id="IPR002048">
    <property type="entry name" value="EF_hand_dom"/>
</dbReference>
<evidence type="ECO:0000256" key="6">
    <source>
        <dbReference type="ARBA" id="ARBA00022827"/>
    </source>
</evidence>
<dbReference type="Proteomes" id="UP001445335">
    <property type="component" value="Unassembled WGS sequence"/>
</dbReference>
<keyword evidence="16" id="KW-1185">Reference proteome</keyword>
<dbReference type="Gene3D" id="3.50.50.100">
    <property type="match status" value="2"/>
</dbReference>
<dbReference type="GO" id="GO:0005743">
    <property type="term" value="C:mitochondrial inner membrane"/>
    <property type="evidence" value="ECO:0007669"/>
    <property type="project" value="UniProtKB-SubCell"/>
</dbReference>
<dbReference type="GO" id="GO:0050136">
    <property type="term" value="F:NADH dehydrogenase (quinone) (non-electrogenic) activity"/>
    <property type="evidence" value="ECO:0007669"/>
    <property type="project" value="UniProtKB-EC"/>
</dbReference>
<proteinExistence type="inferred from homology"/>
<comment type="subcellular location">
    <subcellularLocation>
        <location evidence="1">Mitochondrion inner membrane</location>
        <topology evidence="1">Peripheral membrane protein</topology>
        <orientation evidence="1">Intermembrane side</orientation>
    </subcellularLocation>
</comment>
<dbReference type="SUPFAM" id="SSF47473">
    <property type="entry name" value="EF-hand"/>
    <property type="match status" value="1"/>
</dbReference>
<evidence type="ECO:0000256" key="11">
    <source>
        <dbReference type="ARBA" id="ARBA00047599"/>
    </source>
</evidence>
<evidence type="ECO:0000256" key="10">
    <source>
        <dbReference type="ARBA" id="ARBA00023027"/>
    </source>
</evidence>
<evidence type="ECO:0000259" key="14">
    <source>
        <dbReference type="PROSITE" id="PS50222"/>
    </source>
</evidence>
<dbReference type="EC" id="1.6.5.9" evidence="3"/>
<keyword evidence="8" id="KW-0809">Transit peptide</keyword>
<dbReference type="InterPro" id="IPR018247">
    <property type="entry name" value="EF_Hand_1_Ca_BS"/>
</dbReference>
<gene>
    <name evidence="15" type="ORF">WJX81_002839</name>
</gene>